<dbReference type="Proteomes" id="UP000074914">
    <property type="component" value="Chromosome"/>
</dbReference>
<accession>A0ABN4M930</accession>
<name>A0ABN4M930_9BURK</name>
<keyword evidence="2" id="KW-1185">Reference proteome</keyword>
<gene>
    <name evidence="1" type="ORF">CPter291_2518</name>
</gene>
<sequence>MLLCFTSHVHSQTTLPDLGEPYDIDVPFNNIAGSLLTGDIRTFTNQIGEKVSFYIKNNPASITKLGWEQVQNVSGKLNEILNNPGLDSNQKNDAVNKAVDDSVLPYESQAIGALSATYRYSLDYGIARLSYNILSKNSYCGQSIYVGTNNTRYERWYAVKVPQISVYRVAADRSEKLITSMASKDYPYSDQWELSFTQAGLAKSVWEALSVYYRLKRQGDLYARSSIDLPTELYLQPNSSLSYRIEASYPGLARCDPGTSGRAASVEQSIVTISTDGNGKVDIIPSEIYDPYLANINGPKIIPVLNMLLSD</sequence>
<evidence type="ECO:0000313" key="1">
    <source>
        <dbReference type="EMBL" id="AMP14775.1"/>
    </source>
</evidence>
<proteinExistence type="predicted"/>
<dbReference type="EMBL" id="CP013236">
    <property type="protein sequence ID" value="AMP14775.1"/>
    <property type="molecule type" value="Genomic_DNA"/>
</dbReference>
<reference evidence="1 2" key="1">
    <citation type="submission" date="2015-11" db="EMBL/GenBank/DDBJ databases">
        <title>Exploring the genomic traits of fungus-feeding bacterial genus Collimonas.</title>
        <authorList>
            <person name="Song C."/>
            <person name="Schmidt R."/>
            <person name="de Jager V."/>
            <person name="Krzyzanowska D."/>
            <person name="Jongedijk E."/>
            <person name="Cankar K."/>
            <person name="Beekwilder J."/>
            <person name="van Veen A."/>
            <person name="de Boer W."/>
            <person name="van Veen J.A."/>
            <person name="Garbeva P."/>
        </authorList>
    </citation>
    <scope>NUCLEOTIDE SEQUENCE [LARGE SCALE GENOMIC DNA]</scope>
    <source>
        <strain evidence="1 2">Ter291</strain>
    </source>
</reference>
<organism evidence="1 2">
    <name type="scientific">Collimonas pratensis</name>
    <dbReference type="NCBI Taxonomy" id="279113"/>
    <lineage>
        <taxon>Bacteria</taxon>
        <taxon>Pseudomonadati</taxon>
        <taxon>Pseudomonadota</taxon>
        <taxon>Betaproteobacteria</taxon>
        <taxon>Burkholderiales</taxon>
        <taxon>Oxalobacteraceae</taxon>
        <taxon>Collimonas</taxon>
    </lineage>
</organism>
<protein>
    <submittedName>
        <fullName evidence="1">Uncharacterized protein</fullName>
    </submittedName>
</protein>
<evidence type="ECO:0000313" key="2">
    <source>
        <dbReference type="Proteomes" id="UP000074914"/>
    </source>
</evidence>